<sequence length="167" mass="19203">MGFLCGCPEQQFLLWYFCANSNLDCRQHNPSSKFIIIANTHTTVVTWGYSPLPQPLFYFPRLFVNFHNHHPTSRGYSPFPPPPSYFLRLFVTSATTFLLPEVIRHFNNLTRRLFATSATTLLLSKVVHHFLCHSSTFQGRSPWIESDSGISKMNEDRKKSKMASLMG</sequence>
<feature type="region of interest" description="Disordered" evidence="1">
    <location>
        <begin position="148"/>
        <end position="167"/>
    </location>
</feature>
<dbReference type="EMBL" id="BPLR01002431">
    <property type="protein sequence ID" value="GIX73600.1"/>
    <property type="molecule type" value="Genomic_DNA"/>
</dbReference>
<evidence type="ECO:0000313" key="3">
    <source>
        <dbReference type="Proteomes" id="UP001054945"/>
    </source>
</evidence>
<organism evidence="2 3">
    <name type="scientific">Caerostris extrusa</name>
    <name type="common">Bark spider</name>
    <name type="synonym">Caerostris bankana</name>
    <dbReference type="NCBI Taxonomy" id="172846"/>
    <lineage>
        <taxon>Eukaryota</taxon>
        <taxon>Metazoa</taxon>
        <taxon>Ecdysozoa</taxon>
        <taxon>Arthropoda</taxon>
        <taxon>Chelicerata</taxon>
        <taxon>Arachnida</taxon>
        <taxon>Araneae</taxon>
        <taxon>Araneomorphae</taxon>
        <taxon>Entelegynae</taxon>
        <taxon>Araneoidea</taxon>
        <taxon>Araneidae</taxon>
        <taxon>Caerostris</taxon>
    </lineage>
</organism>
<keyword evidence="3" id="KW-1185">Reference proteome</keyword>
<gene>
    <name evidence="2" type="ORF">CEXT_674871</name>
</gene>
<comment type="caution">
    <text evidence="2">The sequence shown here is derived from an EMBL/GenBank/DDBJ whole genome shotgun (WGS) entry which is preliminary data.</text>
</comment>
<evidence type="ECO:0000256" key="1">
    <source>
        <dbReference type="SAM" id="MobiDB-lite"/>
    </source>
</evidence>
<reference evidence="2 3" key="1">
    <citation type="submission" date="2021-06" db="EMBL/GenBank/DDBJ databases">
        <title>Caerostris extrusa draft genome.</title>
        <authorList>
            <person name="Kono N."/>
            <person name="Arakawa K."/>
        </authorList>
    </citation>
    <scope>NUCLEOTIDE SEQUENCE [LARGE SCALE GENOMIC DNA]</scope>
</reference>
<name>A0AAV4MMN8_CAEEX</name>
<protein>
    <submittedName>
        <fullName evidence="2">Uncharacterized protein</fullName>
    </submittedName>
</protein>
<dbReference type="Proteomes" id="UP001054945">
    <property type="component" value="Unassembled WGS sequence"/>
</dbReference>
<proteinExistence type="predicted"/>
<dbReference type="AlphaFoldDB" id="A0AAV4MMN8"/>
<accession>A0AAV4MMN8</accession>
<evidence type="ECO:0000313" key="2">
    <source>
        <dbReference type="EMBL" id="GIX73600.1"/>
    </source>
</evidence>